<dbReference type="EMBL" id="CP036281">
    <property type="protein sequence ID" value="QDU79457.1"/>
    <property type="molecule type" value="Genomic_DNA"/>
</dbReference>
<dbReference type="InterPro" id="IPR041698">
    <property type="entry name" value="Methyltransf_25"/>
</dbReference>
<gene>
    <name evidence="3" type="primary">desVI</name>
    <name evidence="3" type="ORF">Pla110_11670</name>
</gene>
<feature type="domain" description="Methyltransferase" evidence="2">
    <location>
        <begin position="49"/>
        <end position="140"/>
    </location>
</feature>
<protein>
    <submittedName>
        <fullName evidence="3">dTDP-3-amino-3,4, 6-trideoxy-alpha-D-glucopyranose</fullName>
        <ecNumber evidence="3">2.1.1.234</ecNumber>
    </submittedName>
</protein>
<dbReference type="InterPro" id="IPR029063">
    <property type="entry name" value="SAM-dependent_MTases_sf"/>
</dbReference>
<dbReference type="PANTHER" id="PTHR43861">
    <property type="entry name" value="TRANS-ACONITATE 2-METHYLTRANSFERASE-RELATED"/>
    <property type="match status" value="1"/>
</dbReference>
<dbReference type="EC" id="2.1.1.234" evidence="3"/>
<dbReference type="AlphaFoldDB" id="A0A518CJS1"/>
<evidence type="ECO:0000313" key="3">
    <source>
        <dbReference type="EMBL" id="QDU79457.1"/>
    </source>
</evidence>
<sequence length="259" mass="30114">MEIIEGHIYDYPRYYDLVYGSDWKAEFDFLTGCFAKYSKKPVQRLFEPACGTGRLLIKFAQKGYEVAGNDLNEKAIKFCNERLVRHGYPASAFVGDMADYKVKQKYDAAFNMINSFRHLPTEKTAEAHFHCVADSLKKGGIYYIGLHLTPTKGESTDHEEWLARRGNLTVISSLWSDGIDFKTREEKIGMSYQVYTPLKGFRIVDDMIYRTYTAEQFLKLIKKTDCFEIEETYDFCYELDNPIEIDSQTEDTVFVLRKK</sequence>
<keyword evidence="4" id="KW-1185">Reference proteome</keyword>
<organism evidence="3 4">
    <name type="scientific">Polystyrenella longa</name>
    <dbReference type="NCBI Taxonomy" id="2528007"/>
    <lineage>
        <taxon>Bacteria</taxon>
        <taxon>Pseudomonadati</taxon>
        <taxon>Planctomycetota</taxon>
        <taxon>Planctomycetia</taxon>
        <taxon>Planctomycetales</taxon>
        <taxon>Planctomycetaceae</taxon>
        <taxon>Polystyrenella</taxon>
    </lineage>
</organism>
<keyword evidence="1 3" id="KW-0808">Transferase</keyword>
<dbReference type="Gene3D" id="3.40.50.150">
    <property type="entry name" value="Vaccinia Virus protein VP39"/>
    <property type="match status" value="1"/>
</dbReference>
<accession>A0A518CJS1</accession>
<name>A0A518CJS1_9PLAN</name>
<dbReference type="Gene3D" id="2.20.25.110">
    <property type="entry name" value="S-adenosyl-L-methionine-dependent methyltransferases"/>
    <property type="match status" value="1"/>
</dbReference>
<dbReference type="KEGG" id="plon:Pla110_11670"/>
<evidence type="ECO:0000259" key="2">
    <source>
        <dbReference type="Pfam" id="PF13649"/>
    </source>
</evidence>
<dbReference type="GO" id="GO:0032259">
    <property type="term" value="P:methylation"/>
    <property type="evidence" value="ECO:0007669"/>
    <property type="project" value="UniProtKB-KW"/>
</dbReference>
<dbReference type="SUPFAM" id="SSF53335">
    <property type="entry name" value="S-adenosyl-L-methionine-dependent methyltransferases"/>
    <property type="match status" value="1"/>
</dbReference>
<dbReference type="RefSeq" id="WP_144994073.1">
    <property type="nucleotide sequence ID" value="NZ_CP036281.1"/>
</dbReference>
<dbReference type="GO" id="GO:0008168">
    <property type="term" value="F:methyltransferase activity"/>
    <property type="evidence" value="ECO:0007669"/>
    <property type="project" value="UniProtKB-KW"/>
</dbReference>
<keyword evidence="3" id="KW-0489">Methyltransferase</keyword>
<evidence type="ECO:0000313" key="4">
    <source>
        <dbReference type="Proteomes" id="UP000317178"/>
    </source>
</evidence>
<proteinExistence type="predicted"/>
<dbReference type="Pfam" id="PF13649">
    <property type="entry name" value="Methyltransf_25"/>
    <property type="match status" value="1"/>
</dbReference>
<dbReference type="Proteomes" id="UP000317178">
    <property type="component" value="Chromosome"/>
</dbReference>
<evidence type="ECO:0000256" key="1">
    <source>
        <dbReference type="ARBA" id="ARBA00022679"/>
    </source>
</evidence>
<dbReference type="CDD" id="cd02440">
    <property type="entry name" value="AdoMet_MTases"/>
    <property type="match status" value="1"/>
</dbReference>
<dbReference type="OrthoDB" id="9811589at2"/>
<reference evidence="3 4" key="1">
    <citation type="submission" date="2019-02" db="EMBL/GenBank/DDBJ databases">
        <title>Deep-cultivation of Planctomycetes and their phenomic and genomic characterization uncovers novel biology.</title>
        <authorList>
            <person name="Wiegand S."/>
            <person name="Jogler M."/>
            <person name="Boedeker C."/>
            <person name="Pinto D."/>
            <person name="Vollmers J."/>
            <person name="Rivas-Marin E."/>
            <person name="Kohn T."/>
            <person name="Peeters S.H."/>
            <person name="Heuer A."/>
            <person name="Rast P."/>
            <person name="Oberbeckmann S."/>
            <person name="Bunk B."/>
            <person name="Jeske O."/>
            <person name="Meyerdierks A."/>
            <person name="Storesund J.E."/>
            <person name="Kallscheuer N."/>
            <person name="Luecker S."/>
            <person name="Lage O.M."/>
            <person name="Pohl T."/>
            <person name="Merkel B.J."/>
            <person name="Hornburger P."/>
            <person name="Mueller R.-W."/>
            <person name="Bruemmer F."/>
            <person name="Labrenz M."/>
            <person name="Spormann A.M."/>
            <person name="Op den Camp H."/>
            <person name="Overmann J."/>
            <person name="Amann R."/>
            <person name="Jetten M.S.M."/>
            <person name="Mascher T."/>
            <person name="Medema M.H."/>
            <person name="Devos D.P."/>
            <person name="Kaster A.-K."/>
            <person name="Ovreas L."/>
            <person name="Rohde M."/>
            <person name="Galperin M.Y."/>
            <person name="Jogler C."/>
        </authorList>
    </citation>
    <scope>NUCLEOTIDE SEQUENCE [LARGE SCALE GENOMIC DNA]</scope>
    <source>
        <strain evidence="3 4">Pla110</strain>
    </source>
</reference>